<proteinExistence type="predicted"/>
<evidence type="ECO:0000256" key="4">
    <source>
        <dbReference type="ARBA" id="ARBA00023136"/>
    </source>
</evidence>
<name>A0A0C1EED5_9BACT</name>
<dbReference type="InterPro" id="IPR007452">
    <property type="entry name" value="TamB_C"/>
</dbReference>
<dbReference type="GO" id="GO:0009306">
    <property type="term" value="P:protein secretion"/>
    <property type="evidence" value="ECO:0007669"/>
    <property type="project" value="InterPro"/>
</dbReference>
<accession>A0A0C1EED5</accession>
<dbReference type="Pfam" id="PF04357">
    <property type="entry name" value="TamB"/>
    <property type="match status" value="1"/>
</dbReference>
<keyword evidence="2" id="KW-0812">Transmembrane</keyword>
<dbReference type="EMBL" id="JSAM01000019">
    <property type="protein sequence ID" value="KIA78458.1"/>
    <property type="molecule type" value="Genomic_DNA"/>
</dbReference>
<dbReference type="Proteomes" id="UP000031307">
    <property type="component" value="Unassembled WGS sequence"/>
</dbReference>
<evidence type="ECO:0000256" key="3">
    <source>
        <dbReference type="ARBA" id="ARBA00022989"/>
    </source>
</evidence>
<comment type="caution">
    <text evidence="6">The sequence shown here is derived from an EMBL/GenBank/DDBJ whole genome shotgun (WGS) entry which is preliminary data.</text>
</comment>
<organism evidence="6 7">
    <name type="scientific">Parachlamydia acanthamoebae</name>
    <dbReference type="NCBI Taxonomy" id="83552"/>
    <lineage>
        <taxon>Bacteria</taxon>
        <taxon>Pseudomonadati</taxon>
        <taxon>Chlamydiota</taxon>
        <taxon>Chlamydiia</taxon>
        <taxon>Parachlamydiales</taxon>
        <taxon>Parachlamydiaceae</taxon>
        <taxon>Parachlamydia</taxon>
    </lineage>
</organism>
<evidence type="ECO:0000256" key="1">
    <source>
        <dbReference type="ARBA" id="ARBA00004167"/>
    </source>
</evidence>
<dbReference type="GO" id="GO:0005886">
    <property type="term" value="C:plasma membrane"/>
    <property type="evidence" value="ECO:0007669"/>
    <property type="project" value="InterPro"/>
</dbReference>
<keyword evidence="4" id="KW-0472">Membrane</keyword>
<evidence type="ECO:0000259" key="5">
    <source>
        <dbReference type="Pfam" id="PF04357"/>
    </source>
</evidence>
<protein>
    <recommendedName>
        <fullName evidence="5">Translocation and assembly module TamB C-terminal domain-containing protein</fullName>
    </recommendedName>
</protein>
<evidence type="ECO:0000313" key="7">
    <source>
        <dbReference type="Proteomes" id="UP000031307"/>
    </source>
</evidence>
<keyword evidence="3" id="KW-1133">Transmembrane helix</keyword>
<dbReference type="GO" id="GO:0097347">
    <property type="term" value="C:TAM protein secretion complex"/>
    <property type="evidence" value="ECO:0007669"/>
    <property type="project" value="TreeGrafter"/>
</dbReference>
<dbReference type="PATRIC" id="fig|83552.4.peg.296"/>
<evidence type="ECO:0000256" key="2">
    <source>
        <dbReference type="ARBA" id="ARBA00022692"/>
    </source>
</evidence>
<dbReference type="PANTHER" id="PTHR36985">
    <property type="entry name" value="TRANSLOCATION AND ASSEMBLY MODULE SUBUNIT TAMB"/>
    <property type="match status" value="1"/>
</dbReference>
<reference evidence="6 7" key="1">
    <citation type="journal article" date="2014" name="Mol. Biol. Evol.">
        <title>Massive expansion of Ubiquitination-related gene families within the Chlamydiae.</title>
        <authorList>
            <person name="Domman D."/>
            <person name="Collingro A."/>
            <person name="Lagkouvardos I."/>
            <person name="Gehre L."/>
            <person name="Weinmaier T."/>
            <person name="Rattei T."/>
            <person name="Subtil A."/>
            <person name="Horn M."/>
        </authorList>
    </citation>
    <scope>NUCLEOTIDE SEQUENCE [LARGE SCALE GENOMIC DNA]</scope>
    <source>
        <strain evidence="6 7">OEW1</strain>
    </source>
</reference>
<feature type="domain" description="Translocation and assembly module TamB C-terminal" evidence="5">
    <location>
        <begin position="816"/>
        <end position="1165"/>
    </location>
</feature>
<gene>
    <name evidence="6" type="ORF">DB43_DY00090</name>
</gene>
<dbReference type="PANTHER" id="PTHR36985:SF1">
    <property type="entry name" value="TRANSLOCATION AND ASSEMBLY MODULE SUBUNIT TAMB"/>
    <property type="match status" value="1"/>
</dbReference>
<evidence type="ECO:0000313" key="6">
    <source>
        <dbReference type="EMBL" id="KIA78458.1"/>
    </source>
</evidence>
<dbReference type="RefSeq" id="WP_006341890.1">
    <property type="nucleotide sequence ID" value="NZ_JASBUT010000030.1"/>
</dbReference>
<sequence>MKKFLLFIVCLGLLCGIIITLLPEGTVKNAVLQMALKHLEASSDFRVEIESPQLEYPCTIQAKTVRIYSKNASIPWLSAEDIEACINPFGLLSSKLNLQHVYCKHLFIQSLPEIPFSSSSEADLLPLPFSIKLGRFEIKQFNLSPSVIEKLNLHTYMKAEEFEKGVALVGAFSSKSLFPSAKGELFITPSHTSVTTTSAAFTLKKNYSNYFALITLSETSQGILQKPTFLENSTLSLRLDANGNDNQWEGVVEVLSEPNQTNTDQLFLEGYAKGNFVYLPHQMLTFQSIEGNTQFADFYGTLSLDSQLELSQTSFHAAFTDNPFSMTDLKLSSETEMDISIKGPLLTPSLQAIFYSDSLEIKEWVINQPEISLTVSPFTDSIGRLAITGKKELIPFHAKSLLNFNPDHSIHFFNASIDYASSNIEGDFLIFPSTMTFKGQAKSSKISLADWLPDWEGTAEVQATLDRDHLFMNVWAENLAYQHLLAQKGHLQLEAKNIFTAPGGDMQVELSKGSWEDIALEELVFKSAFSQETSVSLFSINLKGHYQKPFHIKSDGKWSYQKELIITLDSLSGEALDQPISLRDPFEIKLTAEKFEISPLFLSMGSGYFFASTEYAPTFLQSTFRIHDLPLAAVHLFAPQFPLKGNASGQIFLFGSPESPRGQLSLELTDVKLEEEAFTKFPPFNISFQASLVDQLLECTGRIIGIEKNPLQGEAKIPLTFSITPFKAYIDRDLPFSANLRGKGPLSPILSLLFVDKISIDGDVELHLGMEGTLSSPQLRGYVDLQNGFFESINAGAILRSITAKISATGQQMTLEQFSAKDENEGTIRGTGRLSLNDPLFPFDAQFELNKLQLLDVDFFQSIASGSLALKGNKEEGLLSGTLTSNKTQMTLPNQISEVAHAVEVTYINVPAGEALPASPQIKKSEWPLKLNIQLKLPAKATFGAPNLTSEWQGDLILKGTADDPLLDGQLKIVKGSYLFNGKQFLIKEGTVNFAGDPSNDTTLYVVGSMDLHRIVAEVIVKGPIKNPTLALNSNPPMSQQEILSWILFGKGLSEISPFQGDQLTASLTDLSRQQEGPDLLTRIRNQTGIDRIDINRSGEGDSGDVSFEVGKYITSGTYVSVSKNMGSESNEVNIETSIIKNFKLQAGVSDDANGHFDIIWKYDY</sequence>
<dbReference type="OMA" id="THAILEI"/>
<dbReference type="AlphaFoldDB" id="A0A0C1EED5"/>
<comment type="subcellular location">
    <subcellularLocation>
        <location evidence="1">Membrane</location>
        <topology evidence="1">Single-pass membrane protein</topology>
    </subcellularLocation>
</comment>